<protein>
    <submittedName>
        <fullName evidence="1">Uncharacterized protein</fullName>
    </submittedName>
</protein>
<evidence type="ECO:0000313" key="2">
    <source>
        <dbReference type="Proteomes" id="UP000826212"/>
    </source>
</evidence>
<dbReference type="EMBL" id="CP081303">
    <property type="protein sequence ID" value="QZE12826.1"/>
    <property type="molecule type" value="Genomic_DNA"/>
</dbReference>
<reference evidence="1" key="1">
    <citation type="submission" date="2021-08" db="EMBL/GenBank/DDBJ databases">
        <title>Novel anaerobic bacterium isolated from sea squirt in East Sea, Republic of Korea.</title>
        <authorList>
            <person name="Nguyen T.H."/>
            <person name="Li Z."/>
            <person name="Lee Y.-J."/>
            <person name="Ko J."/>
            <person name="Kim S.-G."/>
        </authorList>
    </citation>
    <scope>NUCLEOTIDE SEQUENCE</scope>
    <source>
        <strain evidence="1">KCTC 25031</strain>
    </source>
</reference>
<name>A0AC61NHN5_9BACT</name>
<organism evidence="1 2">
    <name type="scientific">Halosquirtibacter laminarini</name>
    <dbReference type="NCBI Taxonomy" id="3374600"/>
    <lineage>
        <taxon>Bacteria</taxon>
        <taxon>Pseudomonadati</taxon>
        <taxon>Bacteroidota</taxon>
        <taxon>Bacteroidia</taxon>
        <taxon>Marinilabiliales</taxon>
        <taxon>Prolixibacteraceae</taxon>
        <taxon>Halosquirtibacter</taxon>
    </lineage>
</organism>
<proteinExistence type="predicted"/>
<keyword evidence="2" id="KW-1185">Reference proteome</keyword>
<gene>
    <name evidence="1" type="ORF">K4L44_09515</name>
</gene>
<evidence type="ECO:0000313" key="1">
    <source>
        <dbReference type="EMBL" id="QZE12826.1"/>
    </source>
</evidence>
<sequence>MLQNKDLIQYLNLKLTELGQPGFKFDSDTSENQSAILQLTEELMLSFKEKYRRMDDRISAADKRIENFLNDYLKDLDVEVKLPTQTLVLDRPGLARVLSLPPNKDIFKNQYVTTTRVEQGLVNNPRNDKRTTKGTFHIVADGLPVPLDKKEVPRNTFAKLFQLAMQPDQELKTLPFTSAQEEKSEVFTSFLIRPVVCPKVANFIEEKRMEIRFYAPGALVSNIDFVETIFGNAGDPYLAENDAALDPDHWTGHTGCIVLAPHLSNYTKKELGLPHYDDATERQRKDEMCWKEETEKYNDGSPFKLTCRDDRGVTVTLIADNYYGYSKKEVKTQIGYSANLYGLVEEEHAGGAIAFQRMNLGDFFSGVQYMRMLKKSYSFEDVKQTLGNVMEVYPENYGVDKRYPNVFYIQEDANMDIYQGKVTWNHHGQPFHLSLQPGYIFIHPSGHKIHMEKHPSAPSWRLISTFAEGTFCHKPATVSGGGKSEISKSLMNAIIYGSLFVDDFEKDFDLIDQVINYDYSKRWKERKDKTKRGSRSLLSPERSIGSVIKLLTPSEYHIEEYNEFLKTIPDRVKSIVLFIKRLYREKGDQQGWKELFSVDTVNGKQGHELNFNNRKVIASYLRLGFDLDNSWYLHKLRTDFMAAQKVQMEDDISASVVVPTSQINMSKKVDNPSVKFTTNCENFFFQRPDEAIVRGYDKEAEADLTSPNTFISNYEPMDREQAKALVSDAIGFDQYTQPVKDLIQKVANGEGANYFIAPSHPRIIGDGKPTKNPRYLQKRTDKDPFENYITDIGMRVSRNIGTDRPVYRPVNAVLSGRRNNPQDKAAGIRPLSVYNPLHYQELPELLMDFICSLTGKSPSTTGAGTEGALTKGPFNMLSATSDINNSLLSFILTNYQGYSTAAGWVGSENRFDHDISLLVPELWCRMTAEDADANQLIENGSLEKLEDFEFEGKVIKASRLGYRVTQDFLFRYMGRVFDEPGAVFTEKMLKPELQDMEAFVDGVNNIVEAQEKVALNYFADNSVEGAIPPVKVLLHMMAYGHYEGKDLSDQELRNMFDREVVLNSDWYKARLVRKQEIDTHYYEKEITYLNDFISKSYNEEYTEKLALKEKLEALKTQLVFVKSDAYLDKIYGTIGADILYKG</sequence>
<accession>A0AC61NHN5</accession>
<dbReference type="Proteomes" id="UP000826212">
    <property type="component" value="Chromosome"/>
</dbReference>